<evidence type="ECO:0000313" key="7">
    <source>
        <dbReference type="Proteomes" id="UP000008899"/>
    </source>
</evidence>
<gene>
    <name evidence="6" type="ORF">gp2.1</name>
</gene>
<keyword evidence="2" id="KW-0238">DNA-binding</keyword>
<evidence type="ECO:0000256" key="3">
    <source>
        <dbReference type="ARBA" id="ARBA00023163"/>
    </source>
</evidence>
<dbReference type="OrthoDB" id="21336at10239"/>
<reference evidence="6 7" key="1">
    <citation type="journal article" date="2012" name="Virology">
        <title>Isolation and characterization of a novel indigenous intestinal N4-related coliphage vB_EcoP_G7C.</title>
        <authorList>
            <person name="Kulikov E."/>
            <person name="Kropinski A.M."/>
            <person name="Golomidova A."/>
            <person name="Lingohr E."/>
            <person name="Govorun V."/>
            <person name="Serebryakova M."/>
            <person name="Prokhorov N."/>
            <person name="Letarova M."/>
            <person name="Manykin A."/>
            <person name="Strotskaya A."/>
            <person name="Letarov A."/>
        </authorList>
    </citation>
    <scope>NUCLEOTIDE SEQUENCE [LARGE SCALE GENOMIC DNA]</scope>
    <source>
        <strain evidence="6">G7C</strain>
    </source>
</reference>
<keyword evidence="7" id="KW-1185">Reference proteome</keyword>
<sequence length="164" mass="19034">MKKPYGYWQQSAHNLAKIHDQSDAQSNGYIYVKHDGKTVLLHVWIWEQINGAIPEGYEIDHENGIRWDCRLSNLRCVPKLINLRNSAKQANNTSGTTGVSIITDRGREYWIATWSEPVTGKKRMKRFSVQKNGYDTAKQLAINYRTEVLKDLIKNHDYTERHGM</sequence>
<keyword evidence="6" id="KW-0378">Hydrolase</keyword>
<dbReference type="RefSeq" id="YP_004782129.1">
    <property type="nucleotide sequence ID" value="NC_015933.1"/>
</dbReference>
<keyword evidence="6" id="KW-0540">Nuclease</keyword>
<dbReference type="InterPro" id="IPR044925">
    <property type="entry name" value="His-Me_finger_sf"/>
</dbReference>
<dbReference type="Proteomes" id="UP000008899">
    <property type="component" value="Segment"/>
</dbReference>
<dbReference type="EMBL" id="HQ259105">
    <property type="protein sequence ID" value="AEL79610.1"/>
    <property type="molecule type" value="Genomic_DNA"/>
</dbReference>
<keyword evidence="1" id="KW-0805">Transcription regulation</keyword>
<evidence type="ECO:0000313" key="6">
    <source>
        <dbReference type="EMBL" id="AEL79610.1"/>
    </source>
</evidence>
<feature type="domain" description="HNH nuclease" evidence="5">
    <location>
        <begin position="40"/>
        <end position="84"/>
    </location>
</feature>
<keyword evidence="6" id="KW-0255">Endonuclease</keyword>
<protein>
    <submittedName>
        <fullName evidence="6">Putative NHN homing endonuclease</fullName>
    </submittedName>
</protein>
<dbReference type="GO" id="GO:0004519">
    <property type="term" value="F:endonuclease activity"/>
    <property type="evidence" value="ECO:0007669"/>
    <property type="project" value="UniProtKB-KW"/>
</dbReference>
<dbReference type="Gene3D" id="1.20.5.2050">
    <property type="match status" value="1"/>
</dbReference>
<keyword evidence="3" id="KW-0804">Transcription</keyword>
<dbReference type="InterPro" id="IPR003615">
    <property type="entry name" value="HNH_nuc"/>
</dbReference>
<dbReference type="Pfam" id="PF00847">
    <property type="entry name" value="AP2"/>
    <property type="match status" value="1"/>
</dbReference>
<evidence type="ECO:0000259" key="4">
    <source>
        <dbReference type="Pfam" id="PF00847"/>
    </source>
</evidence>
<evidence type="ECO:0000256" key="1">
    <source>
        <dbReference type="ARBA" id="ARBA00023015"/>
    </source>
</evidence>
<accession>G0XNP9</accession>
<dbReference type="Pfam" id="PF13392">
    <property type="entry name" value="HNH_3"/>
    <property type="match status" value="1"/>
</dbReference>
<dbReference type="InterPro" id="IPR001471">
    <property type="entry name" value="AP2/ERF_dom"/>
</dbReference>
<proteinExistence type="predicted"/>
<dbReference type="GeneID" id="11117692"/>
<feature type="domain" description="AP2/ERF" evidence="4">
    <location>
        <begin position="98"/>
        <end position="147"/>
    </location>
</feature>
<organism evidence="6 7">
    <name type="scientific">Escherichia phage vB_EcoP_G7C</name>
    <dbReference type="NCBI Taxonomy" id="1054461"/>
    <lineage>
        <taxon>Viruses</taxon>
        <taxon>Duplodnaviria</taxon>
        <taxon>Heunggongvirae</taxon>
        <taxon>Uroviricota</taxon>
        <taxon>Caudoviricetes</taxon>
        <taxon>Schitoviridae</taxon>
        <taxon>Enquatrovirinae</taxon>
        <taxon>Gamaleyavirus</taxon>
        <taxon>Gamaleyavirus G7C</taxon>
    </lineage>
</organism>
<dbReference type="Gene3D" id="3.90.75.20">
    <property type="match status" value="1"/>
</dbReference>
<evidence type="ECO:0000259" key="5">
    <source>
        <dbReference type="Pfam" id="PF13392"/>
    </source>
</evidence>
<dbReference type="GO" id="GO:0003700">
    <property type="term" value="F:DNA-binding transcription factor activity"/>
    <property type="evidence" value="ECO:0007669"/>
    <property type="project" value="InterPro"/>
</dbReference>
<evidence type="ECO:0000256" key="2">
    <source>
        <dbReference type="ARBA" id="ARBA00023125"/>
    </source>
</evidence>
<dbReference type="GO" id="GO:0003677">
    <property type="term" value="F:DNA binding"/>
    <property type="evidence" value="ECO:0007669"/>
    <property type="project" value="UniProtKB-KW"/>
</dbReference>
<dbReference type="KEGG" id="vg:11117692"/>
<name>G0XNP9_9CAUD</name>
<dbReference type="SUPFAM" id="SSF54060">
    <property type="entry name" value="His-Me finger endonucleases"/>
    <property type="match status" value="1"/>
</dbReference>